<accession>A0A4W3GJI6</accession>
<name>A0A4W3GJI6_CALMI</name>
<keyword evidence="3" id="KW-0813">Transport</keyword>
<reference evidence="13" key="2">
    <citation type="journal article" date="2007" name="PLoS Biol.">
        <title>Survey sequencing and comparative analysis of the elephant shark (Callorhinchus milii) genome.</title>
        <authorList>
            <person name="Venkatesh B."/>
            <person name="Kirkness E.F."/>
            <person name="Loh Y.H."/>
            <person name="Halpern A.L."/>
            <person name="Lee A.P."/>
            <person name="Johnson J."/>
            <person name="Dandona N."/>
            <person name="Viswanathan L.D."/>
            <person name="Tay A."/>
            <person name="Venter J.C."/>
            <person name="Strausberg R.L."/>
            <person name="Brenner S."/>
        </authorList>
    </citation>
    <scope>NUCLEOTIDE SEQUENCE [LARGE SCALE GENOMIC DNA]</scope>
</reference>
<evidence type="ECO:0000256" key="11">
    <source>
        <dbReference type="SAM" id="Phobius"/>
    </source>
</evidence>
<keyword evidence="8" id="KW-0496">Mitochondrion</keyword>
<feature type="region of interest" description="Disordered" evidence="10">
    <location>
        <begin position="1"/>
        <end position="21"/>
    </location>
</feature>
<evidence type="ECO:0000256" key="7">
    <source>
        <dbReference type="ARBA" id="ARBA00022927"/>
    </source>
</evidence>
<evidence type="ECO:0000313" key="12">
    <source>
        <dbReference type="Ensembl" id="ENSCMIP00000003232.1"/>
    </source>
</evidence>
<keyword evidence="4" id="KW-1134">Transmembrane beta strand</keyword>
<reference evidence="13" key="3">
    <citation type="journal article" date="2014" name="Nature">
        <title>Elephant shark genome provides unique insights into gnathostome evolution.</title>
        <authorList>
            <consortium name="International Elephant Shark Genome Sequencing Consortium"/>
            <person name="Venkatesh B."/>
            <person name="Lee A.P."/>
            <person name="Ravi V."/>
            <person name="Maurya A.K."/>
            <person name="Lian M.M."/>
            <person name="Swann J.B."/>
            <person name="Ohta Y."/>
            <person name="Flajnik M.F."/>
            <person name="Sutoh Y."/>
            <person name="Kasahara M."/>
            <person name="Hoon S."/>
            <person name="Gangu V."/>
            <person name="Roy S.W."/>
            <person name="Irimia M."/>
            <person name="Korzh V."/>
            <person name="Kondrychyn I."/>
            <person name="Lim Z.W."/>
            <person name="Tay B.H."/>
            <person name="Tohari S."/>
            <person name="Kong K.W."/>
            <person name="Ho S."/>
            <person name="Lorente-Galdos B."/>
            <person name="Quilez J."/>
            <person name="Marques-Bonet T."/>
            <person name="Raney B.J."/>
            <person name="Ingham P.W."/>
            <person name="Tay A."/>
            <person name="Hillier L.W."/>
            <person name="Minx P."/>
            <person name="Boehm T."/>
            <person name="Wilson R.K."/>
            <person name="Brenner S."/>
            <person name="Warren W.C."/>
        </authorList>
    </citation>
    <scope>NUCLEOTIDE SEQUENCE [LARGE SCALE GENOMIC DNA]</scope>
</reference>
<evidence type="ECO:0000313" key="13">
    <source>
        <dbReference type="Proteomes" id="UP000314986"/>
    </source>
</evidence>
<dbReference type="Gene3D" id="2.40.160.10">
    <property type="entry name" value="Porin"/>
    <property type="match status" value="1"/>
</dbReference>
<keyword evidence="13" id="KW-1185">Reference proteome</keyword>
<evidence type="ECO:0000256" key="10">
    <source>
        <dbReference type="SAM" id="MobiDB-lite"/>
    </source>
</evidence>
<dbReference type="Pfam" id="PF01459">
    <property type="entry name" value="Porin_3"/>
    <property type="match status" value="1"/>
</dbReference>
<keyword evidence="6" id="KW-1000">Mitochondrion outer membrane</keyword>
<organism evidence="12 13">
    <name type="scientific">Callorhinchus milii</name>
    <name type="common">Ghost shark</name>
    <dbReference type="NCBI Taxonomy" id="7868"/>
    <lineage>
        <taxon>Eukaryota</taxon>
        <taxon>Metazoa</taxon>
        <taxon>Chordata</taxon>
        <taxon>Craniata</taxon>
        <taxon>Vertebrata</taxon>
        <taxon>Chondrichthyes</taxon>
        <taxon>Holocephali</taxon>
        <taxon>Chimaeriformes</taxon>
        <taxon>Callorhinchidae</taxon>
        <taxon>Callorhinchus</taxon>
    </lineage>
</organism>
<dbReference type="InterPro" id="IPR027246">
    <property type="entry name" value="Porin_Euk/Tom40"/>
</dbReference>
<evidence type="ECO:0000256" key="9">
    <source>
        <dbReference type="ARBA" id="ARBA00023136"/>
    </source>
</evidence>
<dbReference type="PANTHER" id="PTHR10802">
    <property type="entry name" value="MITOCHONDRIAL IMPORT RECEPTOR SUBUNIT TOM40"/>
    <property type="match status" value="1"/>
</dbReference>
<reference evidence="13" key="1">
    <citation type="journal article" date="2006" name="Science">
        <title>Ancient noncoding elements conserved in the human genome.</title>
        <authorList>
            <person name="Venkatesh B."/>
            <person name="Kirkness E.F."/>
            <person name="Loh Y.H."/>
            <person name="Halpern A.L."/>
            <person name="Lee A.P."/>
            <person name="Johnson J."/>
            <person name="Dandona N."/>
            <person name="Viswanathan L.D."/>
            <person name="Tay A."/>
            <person name="Venter J.C."/>
            <person name="Strausberg R.L."/>
            <person name="Brenner S."/>
        </authorList>
    </citation>
    <scope>NUCLEOTIDE SEQUENCE [LARGE SCALE GENOMIC DNA]</scope>
</reference>
<evidence type="ECO:0000256" key="5">
    <source>
        <dbReference type="ARBA" id="ARBA00022692"/>
    </source>
</evidence>
<protein>
    <submittedName>
        <fullName evidence="12">Uncharacterized protein</fullName>
    </submittedName>
</protein>
<keyword evidence="7" id="KW-0653">Protein transport</keyword>
<evidence type="ECO:0000256" key="3">
    <source>
        <dbReference type="ARBA" id="ARBA00022448"/>
    </source>
</evidence>
<evidence type="ECO:0000256" key="2">
    <source>
        <dbReference type="ARBA" id="ARBA00010510"/>
    </source>
</evidence>
<comment type="subcellular location">
    <subcellularLocation>
        <location evidence="1">Mitochondrion outer membrane</location>
        <topology evidence="1">Multi-pass membrane protein</topology>
    </subcellularLocation>
</comment>
<sequence>LASHPTAPVAQGLDPSPRTPQPLYASRGISKGVVTVCLSGPLSLSLSGILVAHFLQTITPCLALGGELVYHRRPGEEGAVLSLAGRYTASNWIATLTLGQAGAHATYYHKASEQVHTLSLSLSRSVSLSISLCVSLYLCLSLSLSLSLFPLSLCLALYLSLCLALYLSL</sequence>
<dbReference type="GO" id="GO:0030150">
    <property type="term" value="P:protein import into mitochondrial matrix"/>
    <property type="evidence" value="ECO:0007669"/>
    <property type="project" value="InterPro"/>
</dbReference>
<evidence type="ECO:0000256" key="6">
    <source>
        <dbReference type="ARBA" id="ARBA00022787"/>
    </source>
</evidence>
<feature type="transmembrane region" description="Helical" evidence="11">
    <location>
        <begin position="149"/>
        <end position="167"/>
    </location>
</feature>
<dbReference type="InterPro" id="IPR037930">
    <property type="entry name" value="Tom40"/>
</dbReference>
<reference evidence="12" key="4">
    <citation type="submission" date="2025-08" db="UniProtKB">
        <authorList>
            <consortium name="Ensembl"/>
        </authorList>
    </citation>
    <scope>IDENTIFICATION</scope>
</reference>
<comment type="similarity">
    <text evidence="2">Belongs to the Tom40 family.</text>
</comment>
<evidence type="ECO:0000256" key="4">
    <source>
        <dbReference type="ARBA" id="ARBA00022452"/>
    </source>
</evidence>
<dbReference type="Proteomes" id="UP000314986">
    <property type="component" value="Unassembled WGS sequence"/>
</dbReference>
<dbReference type="Ensembl" id="ENSCMIT00000003354.1">
    <property type="protein sequence ID" value="ENSCMIP00000003232.1"/>
    <property type="gene ID" value="ENSCMIG00000001905.1"/>
</dbReference>
<keyword evidence="5 11" id="KW-0812">Transmembrane</keyword>
<dbReference type="AlphaFoldDB" id="A0A4W3GJI6"/>
<dbReference type="GeneTree" id="ENSGT00390000003308"/>
<proteinExistence type="inferred from homology"/>
<dbReference type="InterPro" id="IPR023614">
    <property type="entry name" value="Porin_dom_sf"/>
</dbReference>
<evidence type="ECO:0000256" key="1">
    <source>
        <dbReference type="ARBA" id="ARBA00004374"/>
    </source>
</evidence>
<reference evidence="12" key="5">
    <citation type="submission" date="2025-09" db="UniProtKB">
        <authorList>
            <consortium name="Ensembl"/>
        </authorList>
    </citation>
    <scope>IDENTIFICATION</scope>
</reference>
<keyword evidence="9 11" id="KW-0472">Membrane</keyword>
<dbReference type="GO" id="GO:0005741">
    <property type="term" value="C:mitochondrial outer membrane"/>
    <property type="evidence" value="ECO:0007669"/>
    <property type="project" value="UniProtKB-SubCell"/>
</dbReference>
<evidence type="ECO:0000256" key="8">
    <source>
        <dbReference type="ARBA" id="ARBA00023128"/>
    </source>
</evidence>
<keyword evidence="11" id="KW-1133">Transmembrane helix</keyword>
<dbReference type="GO" id="GO:0008320">
    <property type="term" value="F:protein transmembrane transporter activity"/>
    <property type="evidence" value="ECO:0007669"/>
    <property type="project" value="InterPro"/>
</dbReference>